<keyword evidence="1" id="KW-1133">Transmembrane helix</keyword>
<dbReference type="Proteomes" id="UP001154329">
    <property type="component" value="Chromosome 4"/>
</dbReference>
<proteinExistence type="predicted"/>
<feature type="transmembrane region" description="Helical" evidence="1">
    <location>
        <begin position="106"/>
        <end position="128"/>
    </location>
</feature>
<accession>A0A9P0JC43</accession>
<keyword evidence="1" id="KW-0472">Membrane</keyword>
<dbReference type="EMBL" id="OU899037">
    <property type="protein sequence ID" value="CAH1737145.1"/>
    <property type="molecule type" value="Genomic_DNA"/>
</dbReference>
<evidence type="ECO:0000313" key="2">
    <source>
        <dbReference type="EMBL" id="CAH1737145.1"/>
    </source>
</evidence>
<keyword evidence="3" id="KW-1185">Reference proteome</keyword>
<evidence type="ECO:0000256" key="1">
    <source>
        <dbReference type="SAM" id="Phobius"/>
    </source>
</evidence>
<keyword evidence="1" id="KW-0812">Transmembrane</keyword>
<reference evidence="2" key="2">
    <citation type="submission" date="2022-10" db="EMBL/GenBank/DDBJ databases">
        <authorList>
            <consortium name="ENA_rothamsted_submissions"/>
            <consortium name="culmorum"/>
            <person name="King R."/>
        </authorList>
    </citation>
    <scope>NUCLEOTIDE SEQUENCE</scope>
</reference>
<dbReference type="AlphaFoldDB" id="A0A9P0JC43"/>
<sequence length="158" mass="19022">MSPEAPAAWVATAESFGGICLLLTVRYDRSPPATVFTQSVYFPRLVAKPYLLFISFFNDRDFYCYTYSLCFFFGCHIFYLRPELPHLRDLYLCYYYYYYKWCQYRIQLVLLFLLFLSYCLLSFVCFSYHYSYCIVHRDTICSNFEFVTTKFKITITTK</sequence>
<name>A0A9P0JC43_APHGO</name>
<protein>
    <submittedName>
        <fullName evidence="2">Uncharacterized protein</fullName>
    </submittedName>
</protein>
<gene>
    <name evidence="2" type="ORF">APHIGO_LOCUS10734</name>
</gene>
<feature type="transmembrane region" description="Helical" evidence="1">
    <location>
        <begin position="62"/>
        <end position="80"/>
    </location>
</feature>
<feature type="transmembrane region" description="Helical" evidence="1">
    <location>
        <begin position="6"/>
        <end position="25"/>
    </location>
</feature>
<reference evidence="2" key="1">
    <citation type="submission" date="2022-02" db="EMBL/GenBank/DDBJ databases">
        <authorList>
            <person name="King R."/>
        </authorList>
    </citation>
    <scope>NUCLEOTIDE SEQUENCE</scope>
</reference>
<evidence type="ECO:0000313" key="3">
    <source>
        <dbReference type="Proteomes" id="UP001154329"/>
    </source>
</evidence>
<organism evidence="2 3">
    <name type="scientific">Aphis gossypii</name>
    <name type="common">Cotton aphid</name>
    <dbReference type="NCBI Taxonomy" id="80765"/>
    <lineage>
        <taxon>Eukaryota</taxon>
        <taxon>Metazoa</taxon>
        <taxon>Ecdysozoa</taxon>
        <taxon>Arthropoda</taxon>
        <taxon>Hexapoda</taxon>
        <taxon>Insecta</taxon>
        <taxon>Pterygota</taxon>
        <taxon>Neoptera</taxon>
        <taxon>Paraneoptera</taxon>
        <taxon>Hemiptera</taxon>
        <taxon>Sternorrhyncha</taxon>
        <taxon>Aphidomorpha</taxon>
        <taxon>Aphidoidea</taxon>
        <taxon>Aphididae</taxon>
        <taxon>Aphidini</taxon>
        <taxon>Aphis</taxon>
        <taxon>Aphis</taxon>
    </lineage>
</organism>